<dbReference type="Pfam" id="PF02130">
    <property type="entry name" value="YbeY"/>
    <property type="match status" value="1"/>
</dbReference>
<dbReference type="PANTHER" id="PTHR46986">
    <property type="entry name" value="ENDORIBONUCLEASE YBEY, CHLOROPLASTIC"/>
    <property type="match status" value="1"/>
</dbReference>
<dbReference type="InterPro" id="IPR002036">
    <property type="entry name" value="YbeY"/>
</dbReference>
<comment type="cofactor">
    <cofactor evidence="8">
        <name>Zn(2+)</name>
        <dbReference type="ChEBI" id="CHEBI:29105"/>
    </cofactor>
    <text evidence="8">Binds 1 zinc ion.</text>
</comment>
<dbReference type="GO" id="GO:0005737">
    <property type="term" value="C:cytoplasm"/>
    <property type="evidence" value="ECO:0007669"/>
    <property type="project" value="UniProtKB-SubCell"/>
</dbReference>
<dbReference type="Proteomes" id="UP000190435">
    <property type="component" value="Unassembled WGS sequence"/>
</dbReference>
<evidence type="ECO:0000256" key="3">
    <source>
        <dbReference type="ARBA" id="ARBA00022722"/>
    </source>
</evidence>
<feature type="binding site" evidence="8">
    <location>
        <position position="141"/>
    </location>
    <ligand>
        <name>Zn(2+)</name>
        <dbReference type="ChEBI" id="CHEBI:29105"/>
        <note>catalytic</note>
    </ligand>
</feature>
<dbReference type="GO" id="GO:0004222">
    <property type="term" value="F:metalloendopeptidase activity"/>
    <property type="evidence" value="ECO:0007669"/>
    <property type="project" value="InterPro"/>
</dbReference>
<keyword evidence="6 8" id="KW-0378">Hydrolase</keyword>
<dbReference type="InterPro" id="IPR023091">
    <property type="entry name" value="MetalPrtase_cat_dom_sf_prd"/>
</dbReference>
<keyword evidence="7 8" id="KW-0862">Zinc</keyword>
<evidence type="ECO:0000256" key="8">
    <source>
        <dbReference type="HAMAP-Rule" id="MF_00009"/>
    </source>
</evidence>
<dbReference type="GO" id="GO:0006364">
    <property type="term" value="P:rRNA processing"/>
    <property type="evidence" value="ECO:0007669"/>
    <property type="project" value="UniProtKB-UniRule"/>
</dbReference>
<dbReference type="NCBIfam" id="TIGR00043">
    <property type="entry name" value="rRNA maturation RNase YbeY"/>
    <property type="match status" value="1"/>
</dbReference>
<evidence type="ECO:0000256" key="1">
    <source>
        <dbReference type="ARBA" id="ARBA00010875"/>
    </source>
</evidence>
<gene>
    <name evidence="8" type="primary">ybeY</name>
    <name evidence="9" type="ORF">B0181_10705</name>
    <name evidence="10" type="ORF">NCTC10293_02408</name>
</gene>
<dbReference type="RefSeq" id="WP_078277477.1">
    <property type="nucleotide sequence ID" value="NZ_MUXU01000079.1"/>
</dbReference>
<evidence type="ECO:0000256" key="5">
    <source>
        <dbReference type="ARBA" id="ARBA00022759"/>
    </source>
</evidence>
<reference evidence="9 11" key="1">
    <citation type="submission" date="2017-02" db="EMBL/GenBank/DDBJ databases">
        <title>Draft genome sequence of Moraxella caviae CCUG 355 type strain.</title>
        <authorList>
            <person name="Engstrom-Jakobsson H."/>
            <person name="Salva-Serra F."/>
            <person name="Thorell K."/>
            <person name="Gonzales-Siles L."/>
            <person name="Karlsson R."/>
            <person name="Boulund F."/>
            <person name="Engstrand L."/>
            <person name="Moore E."/>
        </authorList>
    </citation>
    <scope>NUCLEOTIDE SEQUENCE [LARGE SCALE GENOMIC DNA]</scope>
    <source>
        <strain evidence="9 11">CCUG 355</strain>
    </source>
</reference>
<comment type="function">
    <text evidence="8">Single strand-specific metallo-endoribonuclease involved in late-stage 70S ribosome quality control and in maturation of the 3' terminus of the 16S rRNA.</text>
</comment>
<keyword evidence="3 8" id="KW-0540">Nuclease</keyword>
<proteinExistence type="inferred from homology"/>
<evidence type="ECO:0000313" key="11">
    <source>
        <dbReference type="Proteomes" id="UP000190435"/>
    </source>
</evidence>
<dbReference type="GO" id="GO:0004521">
    <property type="term" value="F:RNA endonuclease activity"/>
    <property type="evidence" value="ECO:0007669"/>
    <property type="project" value="UniProtKB-UniRule"/>
</dbReference>
<dbReference type="STRING" id="34060.B0181_10705"/>
<feature type="binding site" evidence="8">
    <location>
        <position position="145"/>
    </location>
    <ligand>
        <name>Zn(2+)</name>
        <dbReference type="ChEBI" id="CHEBI:29105"/>
        <note>catalytic</note>
    </ligand>
</feature>
<dbReference type="PROSITE" id="PS01306">
    <property type="entry name" value="UPF0054"/>
    <property type="match status" value="1"/>
</dbReference>
<evidence type="ECO:0000313" key="12">
    <source>
        <dbReference type="Proteomes" id="UP000255279"/>
    </source>
</evidence>
<name>A0A1S9ZUW7_9GAMM</name>
<dbReference type="Gene3D" id="3.40.390.30">
    <property type="entry name" value="Metalloproteases ('zincins'), catalytic domain"/>
    <property type="match status" value="1"/>
</dbReference>
<dbReference type="Proteomes" id="UP000255279">
    <property type="component" value="Unassembled WGS sequence"/>
</dbReference>
<comment type="subcellular location">
    <subcellularLocation>
        <location evidence="8">Cytoplasm</location>
    </subcellularLocation>
</comment>
<feature type="binding site" evidence="8">
    <location>
        <position position="151"/>
    </location>
    <ligand>
        <name>Zn(2+)</name>
        <dbReference type="ChEBI" id="CHEBI:29105"/>
        <note>catalytic</note>
    </ligand>
</feature>
<organism evidence="9 11">
    <name type="scientific">Moraxella caviae</name>
    <dbReference type="NCBI Taxonomy" id="34060"/>
    <lineage>
        <taxon>Bacteria</taxon>
        <taxon>Pseudomonadati</taxon>
        <taxon>Pseudomonadota</taxon>
        <taxon>Gammaproteobacteria</taxon>
        <taxon>Moraxellales</taxon>
        <taxon>Moraxellaceae</taxon>
        <taxon>Moraxella</taxon>
    </lineage>
</organism>
<evidence type="ECO:0000313" key="9">
    <source>
        <dbReference type="EMBL" id="OOR87254.1"/>
    </source>
</evidence>
<sequence length="183" mass="20487">MITAQVQIGFGELPDDVCALYDENTVQAALAKTLQIMHAKHKEGLKFAYYETLQDDHWTKPITLDVYITEKNEAQALNLQARGKDYATNILSYPSDLPAEMLDLLPELPLGELILCHEVVQKEADAQGKTFLAHLTHLLVHGVLHLLGFDHELGEVEAEQMEGFEIEILSQLGVANPYADDEY</sequence>
<dbReference type="InterPro" id="IPR020549">
    <property type="entry name" value="YbeY_CS"/>
</dbReference>
<evidence type="ECO:0000256" key="6">
    <source>
        <dbReference type="ARBA" id="ARBA00022801"/>
    </source>
</evidence>
<evidence type="ECO:0000256" key="2">
    <source>
        <dbReference type="ARBA" id="ARBA00022517"/>
    </source>
</evidence>
<dbReference type="EMBL" id="UGQE01000004">
    <property type="protein sequence ID" value="STZ14810.1"/>
    <property type="molecule type" value="Genomic_DNA"/>
</dbReference>
<keyword evidence="8" id="KW-0698">rRNA processing</keyword>
<dbReference type="HAMAP" id="MF_00009">
    <property type="entry name" value="Endoribonucl_YbeY"/>
    <property type="match status" value="1"/>
</dbReference>
<keyword evidence="2 8" id="KW-0690">Ribosome biogenesis</keyword>
<reference evidence="10 12" key="2">
    <citation type="submission" date="2018-06" db="EMBL/GenBank/DDBJ databases">
        <authorList>
            <consortium name="Pathogen Informatics"/>
            <person name="Doyle S."/>
        </authorList>
    </citation>
    <scope>NUCLEOTIDE SEQUENCE [LARGE SCALE GENOMIC DNA]</scope>
    <source>
        <strain evidence="10 12">NCTC10293</strain>
    </source>
</reference>
<dbReference type="EC" id="3.1.-.-" evidence="8"/>
<evidence type="ECO:0000256" key="7">
    <source>
        <dbReference type="ARBA" id="ARBA00022833"/>
    </source>
</evidence>
<dbReference type="EMBL" id="MUXU01000079">
    <property type="protein sequence ID" value="OOR87254.1"/>
    <property type="molecule type" value="Genomic_DNA"/>
</dbReference>
<keyword evidence="5 8" id="KW-0255">Endonuclease</keyword>
<dbReference type="GO" id="GO:0008270">
    <property type="term" value="F:zinc ion binding"/>
    <property type="evidence" value="ECO:0007669"/>
    <property type="project" value="UniProtKB-UniRule"/>
</dbReference>
<accession>A0A1S9ZUW7</accession>
<dbReference type="AlphaFoldDB" id="A0A1S9ZUW7"/>
<protein>
    <recommendedName>
        <fullName evidence="8">Endoribonuclease YbeY</fullName>
        <ecNumber evidence="8">3.1.-.-</ecNumber>
    </recommendedName>
</protein>
<evidence type="ECO:0000256" key="4">
    <source>
        <dbReference type="ARBA" id="ARBA00022723"/>
    </source>
</evidence>
<dbReference type="SUPFAM" id="SSF55486">
    <property type="entry name" value="Metalloproteases ('zincins'), catalytic domain"/>
    <property type="match status" value="1"/>
</dbReference>
<comment type="similarity">
    <text evidence="1 8">Belongs to the endoribonuclease YbeY family.</text>
</comment>
<keyword evidence="4 8" id="KW-0479">Metal-binding</keyword>
<keyword evidence="8" id="KW-0963">Cytoplasm</keyword>
<evidence type="ECO:0000313" key="10">
    <source>
        <dbReference type="EMBL" id="STZ14810.1"/>
    </source>
</evidence>
<keyword evidence="11" id="KW-1185">Reference proteome</keyword>
<dbReference type="PANTHER" id="PTHR46986:SF1">
    <property type="entry name" value="ENDORIBONUCLEASE YBEY, CHLOROPLASTIC"/>
    <property type="match status" value="1"/>
</dbReference>